<dbReference type="EMBL" id="CP045892">
    <property type="protein sequence ID" value="QQP52884.1"/>
    <property type="molecule type" value="Genomic_DNA"/>
</dbReference>
<protein>
    <submittedName>
        <fullName evidence="1">Uncharacterized protein</fullName>
    </submittedName>
</protein>
<dbReference type="OrthoDB" id="6342332at2759"/>
<evidence type="ECO:0000313" key="1">
    <source>
        <dbReference type="EMBL" id="QQP52884.1"/>
    </source>
</evidence>
<keyword evidence="2" id="KW-1185">Reference proteome</keyword>
<dbReference type="AlphaFoldDB" id="A0A7T8KBK7"/>
<reference evidence="2" key="1">
    <citation type="submission" date="2021-01" db="EMBL/GenBank/DDBJ databases">
        <title>Caligus Genome Assembly.</title>
        <authorList>
            <person name="Gallardo-Escarate C."/>
        </authorList>
    </citation>
    <scope>NUCLEOTIDE SEQUENCE [LARGE SCALE GENOMIC DNA]</scope>
</reference>
<accession>A0A7T8KBK7</accession>
<feature type="non-terminal residue" evidence="1">
    <location>
        <position position="1"/>
    </location>
</feature>
<gene>
    <name evidence="1" type="ORF">FKW44_005166</name>
</gene>
<feature type="non-terminal residue" evidence="1">
    <location>
        <position position="137"/>
    </location>
</feature>
<organism evidence="1 2">
    <name type="scientific">Caligus rogercresseyi</name>
    <name type="common">Sea louse</name>
    <dbReference type="NCBI Taxonomy" id="217165"/>
    <lineage>
        <taxon>Eukaryota</taxon>
        <taxon>Metazoa</taxon>
        <taxon>Ecdysozoa</taxon>
        <taxon>Arthropoda</taxon>
        <taxon>Crustacea</taxon>
        <taxon>Multicrustacea</taxon>
        <taxon>Hexanauplia</taxon>
        <taxon>Copepoda</taxon>
        <taxon>Siphonostomatoida</taxon>
        <taxon>Caligidae</taxon>
        <taxon>Caligus</taxon>
    </lineage>
</organism>
<name>A0A7T8KBK7_CALRO</name>
<proteinExistence type="predicted"/>
<sequence length="137" mass="16438">EMRLIFSQPEIQELELEQYRDFWPEKKRGRRHTKRETEMKLFKMEIWNLLSYFILRLSSLGTKLHFLFLSVPFTQRSCMERHQPFINCKNMSLHPDIDLALEAGYATETAYKLYIRKCKCCLELGRIPEAQNAFDKA</sequence>
<evidence type="ECO:0000313" key="2">
    <source>
        <dbReference type="Proteomes" id="UP000595437"/>
    </source>
</evidence>
<dbReference type="Proteomes" id="UP000595437">
    <property type="component" value="Chromosome 3"/>
</dbReference>